<comment type="caution">
    <text evidence="2">The sequence shown here is derived from an EMBL/GenBank/DDBJ whole genome shotgun (WGS) entry which is preliminary data.</text>
</comment>
<dbReference type="Proteomes" id="UP001597337">
    <property type="component" value="Unassembled WGS sequence"/>
</dbReference>
<gene>
    <name evidence="2" type="ORF">ACFSJC_11500</name>
</gene>
<feature type="transmembrane region" description="Helical" evidence="1">
    <location>
        <begin position="225"/>
        <end position="243"/>
    </location>
</feature>
<keyword evidence="3" id="KW-1185">Reference proteome</keyword>
<keyword evidence="1" id="KW-0812">Transmembrane</keyword>
<name>A0ABW4YB93_9GAMM</name>
<proteinExistence type="predicted"/>
<reference evidence="3" key="1">
    <citation type="journal article" date="2019" name="Int. J. Syst. Evol. Microbiol.">
        <title>The Global Catalogue of Microorganisms (GCM) 10K type strain sequencing project: providing services to taxonomists for standard genome sequencing and annotation.</title>
        <authorList>
            <consortium name="The Broad Institute Genomics Platform"/>
            <consortium name="The Broad Institute Genome Sequencing Center for Infectious Disease"/>
            <person name="Wu L."/>
            <person name="Ma J."/>
        </authorList>
    </citation>
    <scope>NUCLEOTIDE SEQUENCE [LARGE SCALE GENOMIC DNA]</scope>
    <source>
        <strain evidence="3">KACC 12597</strain>
    </source>
</reference>
<protein>
    <submittedName>
        <fullName evidence="2">Uncharacterized protein</fullName>
    </submittedName>
</protein>
<keyword evidence="1" id="KW-1133">Transmembrane helix</keyword>
<accession>A0ABW4YB93</accession>
<dbReference type="EMBL" id="JBHUHX010000027">
    <property type="protein sequence ID" value="MFD2112466.1"/>
    <property type="molecule type" value="Genomic_DNA"/>
</dbReference>
<dbReference type="RefSeq" id="WP_386026778.1">
    <property type="nucleotide sequence ID" value="NZ_JBHUHX010000027.1"/>
</dbReference>
<evidence type="ECO:0000313" key="2">
    <source>
        <dbReference type="EMBL" id="MFD2112466.1"/>
    </source>
</evidence>
<keyword evidence="1" id="KW-0472">Membrane</keyword>
<feature type="transmembrane region" description="Helical" evidence="1">
    <location>
        <begin position="191"/>
        <end position="213"/>
    </location>
</feature>
<organism evidence="2 3">
    <name type="scientific">Thiorhodococcus fuscus</name>
    <dbReference type="NCBI Taxonomy" id="527200"/>
    <lineage>
        <taxon>Bacteria</taxon>
        <taxon>Pseudomonadati</taxon>
        <taxon>Pseudomonadota</taxon>
        <taxon>Gammaproteobacteria</taxon>
        <taxon>Chromatiales</taxon>
        <taxon>Chromatiaceae</taxon>
        <taxon>Thiorhodococcus</taxon>
    </lineage>
</organism>
<evidence type="ECO:0000256" key="1">
    <source>
        <dbReference type="SAM" id="Phobius"/>
    </source>
</evidence>
<sequence length="382" mass="42210">MLAFIGASVLLILAVWGFYRSGDPLVAPTLMLSGESLRLTNGEGAPTPDGVRVDALAPNGNAVVQAAIKPFDAALYRDLRWRADGLGEGQQMRLIWASESDPRSIQARPLSDIADGGGRIDLRADPYWQGRIVALGLVVLGELHGSILVRGMELHPRPLSFPALGDAFLADWTFFEGWTGRSPHFNRGAPLGAAFSPVVLAFLWVGLACALYLAINPPWRFKPGILPYVAFFLIGWIVLDLHWQWDLSKRLDITKETYAGLSDADKQAAGSDSSFYPYLMELRRRLPEQPARLVLVSADPFGYAAMRTRYHLAPHNVFAGLKGLPERSQLNPGDYVLLMYPLPRIRYEATRHRLIEGNRVLPVDLIDGRSSLGALFRVGKED</sequence>
<evidence type="ECO:0000313" key="3">
    <source>
        <dbReference type="Proteomes" id="UP001597337"/>
    </source>
</evidence>